<gene>
    <name evidence="1" type="ORF">SPARVUS_LOCUS7250190</name>
</gene>
<evidence type="ECO:0000313" key="2">
    <source>
        <dbReference type="Proteomes" id="UP001162483"/>
    </source>
</evidence>
<proteinExistence type="predicted"/>
<keyword evidence="2" id="KW-1185">Reference proteome</keyword>
<name>A0ABN9DJ33_9NEOB</name>
<evidence type="ECO:0000313" key="1">
    <source>
        <dbReference type="EMBL" id="CAI9571462.1"/>
    </source>
</evidence>
<organism evidence="1 2">
    <name type="scientific">Staurois parvus</name>
    <dbReference type="NCBI Taxonomy" id="386267"/>
    <lineage>
        <taxon>Eukaryota</taxon>
        <taxon>Metazoa</taxon>
        <taxon>Chordata</taxon>
        <taxon>Craniata</taxon>
        <taxon>Vertebrata</taxon>
        <taxon>Euteleostomi</taxon>
        <taxon>Amphibia</taxon>
        <taxon>Batrachia</taxon>
        <taxon>Anura</taxon>
        <taxon>Neobatrachia</taxon>
        <taxon>Ranoidea</taxon>
        <taxon>Ranidae</taxon>
        <taxon>Staurois</taxon>
    </lineage>
</organism>
<protein>
    <submittedName>
        <fullName evidence="1">Uncharacterized protein</fullName>
    </submittedName>
</protein>
<dbReference type="EMBL" id="CATNWA010014405">
    <property type="protein sequence ID" value="CAI9571462.1"/>
    <property type="molecule type" value="Genomic_DNA"/>
</dbReference>
<comment type="caution">
    <text evidence="1">The sequence shown here is derived from an EMBL/GenBank/DDBJ whole genome shotgun (WGS) entry which is preliminary data.</text>
</comment>
<sequence>MVRDCRHTACIGLRDYEHATGDGQGLVKYMQQEMVIDCKHTRGKGHRHADILQGMVRDYRLLQGKWSKTVYMIYDLVS</sequence>
<dbReference type="Proteomes" id="UP001162483">
    <property type="component" value="Unassembled WGS sequence"/>
</dbReference>
<accession>A0ABN9DJ33</accession>
<reference evidence="1" key="1">
    <citation type="submission" date="2023-05" db="EMBL/GenBank/DDBJ databases">
        <authorList>
            <person name="Stuckert A."/>
        </authorList>
    </citation>
    <scope>NUCLEOTIDE SEQUENCE</scope>
</reference>